<evidence type="ECO:0008006" key="9">
    <source>
        <dbReference type="Google" id="ProtNLM"/>
    </source>
</evidence>
<gene>
    <name evidence="7" type="ORF">COV55_00225</name>
</gene>
<evidence type="ECO:0000259" key="5">
    <source>
        <dbReference type="PROSITE" id="PS51898"/>
    </source>
</evidence>
<accession>A0A2H0NEM6</accession>
<dbReference type="Pfam" id="PF02899">
    <property type="entry name" value="Phage_int_SAM_1"/>
    <property type="match status" value="1"/>
</dbReference>
<dbReference type="InterPro" id="IPR013762">
    <property type="entry name" value="Integrase-like_cat_sf"/>
</dbReference>
<dbReference type="SUPFAM" id="SSF56349">
    <property type="entry name" value="DNA breaking-rejoining enzymes"/>
    <property type="match status" value="1"/>
</dbReference>
<feature type="domain" description="Tyr recombinase" evidence="5">
    <location>
        <begin position="93"/>
        <end position="264"/>
    </location>
</feature>
<dbReference type="EMBL" id="PCWQ01000004">
    <property type="protein sequence ID" value="PIR07314.1"/>
    <property type="molecule type" value="Genomic_DNA"/>
</dbReference>
<evidence type="ECO:0000256" key="1">
    <source>
        <dbReference type="ARBA" id="ARBA00022908"/>
    </source>
</evidence>
<dbReference type="InterPro" id="IPR002104">
    <property type="entry name" value="Integrase_catalytic"/>
</dbReference>
<reference evidence="7 8" key="1">
    <citation type="submission" date="2017-09" db="EMBL/GenBank/DDBJ databases">
        <title>Depth-based differentiation of microbial function through sediment-hosted aquifers and enrichment of novel symbionts in the deep terrestrial subsurface.</title>
        <authorList>
            <person name="Probst A.J."/>
            <person name="Ladd B."/>
            <person name="Jarett J.K."/>
            <person name="Geller-Mcgrath D.E."/>
            <person name="Sieber C.M."/>
            <person name="Emerson J.B."/>
            <person name="Anantharaman K."/>
            <person name="Thomas B.C."/>
            <person name="Malmstrom R."/>
            <person name="Stieglmeier M."/>
            <person name="Klingl A."/>
            <person name="Woyke T."/>
            <person name="Ryan C.M."/>
            <person name="Banfield J.F."/>
        </authorList>
    </citation>
    <scope>NUCLEOTIDE SEQUENCE [LARGE SCALE GENOMIC DNA]</scope>
    <source>
        <strain evidence="7">CG11_big_fil_rev_8_21_14_0_20_36_20</strain>
    </source>
</reference>
<evidence type="ECO:0000256" key="4">
    <source>
        <dbReference type="PROSITE-ProRule" id="PRU01248"/>
    </source>
</evidence>
<dbReference type="Gene3D" id="1.10.150.130">
    <property type="match status" value="1"/>
</dbReference>
<dbReference type="GO" id="GO:0006310">
    <property type="term" value="P:DNA recombination"/>
    <property type="evidence" value="ECO:0007669"/>
    <property type="project" value="UniProtKB-KW"/>
</dbReference>
<dbReference type="InterPro" id="IPR010998">
    <property type="entry name" value="Integrase_recombinase_N"/>
</dbReference>
<comment type="caution">
    <text evidence="7">The sequence shown here is derived from an EMBL/GenBank/DDBJ whole genome shotgun (WGS) entry which is preliminary data.</text>
</comment>
<dbReference type="PROSITE" id="PS51898">
    <property type="entry name" value="TYR_RECOMBINASE"/>
    <property type="match status" value="1"/>
</dbReference>
<dbReference type="PROSITE" id="PS51900">
    <property type="entry name" value="CB"/>
    <property type="match status" value="1"/>
</dbReference>
<dbReference type="Pfam" id="PF00589">
    <property type="entry name" value="Phage_integrase"/>
    <property type="match status" value="1"/>
</dbReference>
<evidence type="ECO:0000259" key="6">
    <source>
        <dbReference type="PROSITE" id="PS51900"/>
    </source>
</evidence>
<dbReference type="Gene3D" id="1.10.443.10">
    <property type="entry name" value="Intergrase catalytic core"/>
    <property type="match status" value="1"/>
</dbReference>
<protein>
    <recommendedName>
        <fullName evidence="9">Integrase</fullName>
    </recommendedName>
</protein>
<dbReference type="InterPro" id="IPR004107">
    <property type="entry name" value="Integrase_SAM-like_N"/>
</dbReference>
<dbReference type="InterPro" id="IPR011010">
    <property type="entry name" value="DNA_brk_join_enz"/>
</dbReference>
<dbReference type="InterPro" id="IPR044068">
    <property type="entry name" value="CB"/>
</dbReference>
<evidence type="ECO:0000313" key="8">
    <source>
        <dbReference type="Proteomes" id="UP000230564"/>
    </source>
</evidence>
<dbReference type="Proteomes" id="UP000230564">
    <property type="component" value="Unassembled WGS sequence"/>
</dbReference>
<keyword evidence="3" id="KW-0233">DNA recombination</keyword>
<evidence type="ECO:0000256" key="2">
    <source>
        <dbReference type="ARBA" id="ARBA00023125"/>
    </source>
</evidence>
<feature type="domain" description="Core-binding (CB)" evidence="6">
    <location>
        <begin position="1"/>
        <end position="80"/>
    </location>
</feature>
<dbReference type="GO" id="GO:0015074">
    <property type="term" value="P:DNA integration"/>
    <property type="evidence" value="ECO:0007669"/>
    <property type="project" value="UniProtKB-KW"/>
</dbReference>
<evidence type="ECO:0000256" key="3">
    <source>
        <dbReference type="ARBA" id="ARBA00023172"/>
    </source>
</evidence>
<keyword evidence="2 4" id="KW-0238">DNA-binding</keyword>
<proteinExistence type="predicted"/>
<name>A0A2H0NEM6_9BACT</name>
<dbReference type="AlphaFoldDB" id="A0A2H0NEM6"/>
<dbReference type="GO" id="GO:0003677">
    <property type="term" value="F:DNA binding"/>
    <property type="evidence" value="ECO:0007669"/>
    <property type="project" value="UniProtKB-UniRule"/>
</dbReference>
<organism evidence="7 8">
    <name type="scientific">Candidatus Komeilibacteria bacterium CG11_big_fil_rev_8_21_14_0_20_36_20</name>
    <dbReference type="NCBI Taxonomy" id="1974477"/>
    <lineage>
        <taxon>Bacteria</taxon>
        <taxon>Candidatus Komeiliibacteriota</taxon>
    </lineage>
</organism>
<evidence type="ECO:0000313" key="7">
    <source>
        <dbReference type="EMBL" id="PIR07314.1"/>
    </source>
</evidence>
<sequence>MKSHLLITKYQQYLKSLNLKPSTIQNYIWHLGQFFNWLSQKKITNQNLKSYHDYLIKNYTKISTINLRLIILNNYLNFINHHFQFDLLSSQLSTAKILTDQQLQRFLAAPLKDKKMIGLRNKALLELLYATGLKVGQIIKLEKKHLDNIKNEIILDNHTHLNIKSMTWFYLNKYLEARKDNSQWIFINLDRANKSEDKQLSIRSVERILEKYGRQLTPPLQVNPQILRNTLAYQLKSHGLETIDLKQALHFKTTSGAENYYKRI</sequence>
<keyword evidence="1" id="KW-0229">DNA integration</keyword>